<dbReference type="Proteomes" id="UP000075606">
    <property type="component" value="Unassembled WGS sequence"/>
</dbReference>
<protein>
    <submittedName>
        <fullName evidence="1">Uncharacterized protein</fullName>
    </submittedName>
</protein>
<evidence type="ECO:0000313" key="1">
    <source>
        <dbReference type="EMBL" id="KYG77920.1"/>
    </source>
</evidence>
<dbReference type="EMBL" id="LRPC01000001">
    <property type="protein sequence ID" value="KYG77920.1"/>
    <property type="molecule type" value="Genomic_DNA"/>
</dbReference>
<dbReference type="InterPro" id="IPR046525">
    <property type="entry name" value="DUF6702"/>
</dbReference>
<evidence type="ECO:0000313" key="2">
    <source>
        <dbReference type="Proteomes" id="UP000075606"/>
    </source>
</evidence>
<comment type="caution">
    <text evidence="1">The sequence shown here is derived from an EMBL/GenBank/DDBJ whole genome shotgun (WGS) entry which is preliminary data.</text>
</comment>
<name>A0A150XGT0_9BACT</name>
<dbReference type="STRING" id="333140.AWW68_03900"/>
<reference evidence="1 2" key="1">
    <citation type="submission" date="2016-01" db="EMBL/GenBank/DDBJ databases">
        <title>Genome sequencing of Roseivirga spongicola UST030701-084.</title>
        <authorList>
            <person name="Selvaratnam C."/>
            <person name="Thevarajoo S."/>
            <person name="Goh K.M."/>
            <person name="Ee R."/>
            <person name="Chan K.-G."/>
            <person name="Chong C.S."/>
        </authorList>
    </citation>
    <scope>NUCLEOTIDE SEQUENCE [LARGE SCALE GENOMIC DNA]</scope>
    <source>
        <strain evidence="1 2">UST030701-084</strain>
    </source>
</reference>
<dbReference type="Pfam" id="PF20420">
    <property type="entry name" value="DUF6702"/>
    <property type="match status" value="1"/>
</dbReference>
<gene>
    <name evidence="1" type="ORF">AWW68_03900</name>
</gene>
<proteinExistence type="predicted"/>
<accession>A0A150XGT0</accession>
<dbReference type="AlphaFoldDB" id="A0A150XGT0"/>
<sequence length="139" mass="16007">MDAEYNPQNQSLQVSHRLFLDDLEDALTDYHGIEYIDTVEPKDPQQLDSLIAEYLKNKVFFVVNGADKSFEYIGSEVEGDARWCYYQVNKVSALKEVEITNVALMDVFDDQQNIVHLKANGKIKSYKLDKGDKVKTFTF</sequence>
<organism evidence="1 2">
    <name type="scientific">Roseivirga spongicola</name>
    <dbReference type="NCBI Taxonomy" id="333140"/>
    <lineage>
        <taxon>Bacteria</taxon>
        <taxon>Pseudomonadati</taxon>
        <taxon>Bacteroidota</taxon>
        <taxon>Cytophagia</taxon>
        <taxon>Cytophagales</taxon>
        <taxon>Roseivirgaceae</taxon>
        <taxon>Roseivirga</taxon>
    </lineage>
</organism>
<keyword evidence="2" id="KW-1185">Reference proteome</keyword>